<dbReference type="RefSeq" id="WP_092496603.1">
    <property type="nucleotide sequence ID" value="NZ_FOFG01000007.1"/>
</dbReference>
<gene>
    <name evidence="2" type="ORF">SAMN05216548_10732</name>
</gene>
<feature type="transmembrane region" description="Helical" evidence="1">
    <location>
        <begin position="44"/>
        <end position="63"/>
    </location>
</feature>
<dbReference type="EMBL" id="FOFG01000007">
    <property type="protein sequence ID" value="SEQ71398.1"/>
    <property type="molecule type" value="Genomic_DNA"/>
</dbReference>
<keyword evidence="1" id="KW-0812">Transmembrane</keyword>
<dbReference type="Proteomes" id="UP000199647">
    <property type="component" value="Unassembled WGS sequence"/>
</dbReference>
<keyword evidence="1" id="KW-1133">Transmembrane helix</keyword>
<name>A0A1H9IA51_9HYPH</name>
<organism evidence="2 3">
    <name type="scientific">Faunimonas pinastri</name>
    <dbReference type="NCBI Taxonomy" id="1855383"/>
    <lineage>
        <taxon>Bacteria</taxon>
        <taxon>Pseudomonadati</taxon>
        <taxon>Pseudomonadota</taxon>
        <taxon>Alphaproteobacteria</taxon>
        <taxon>Hyphomicrobiales</taxon>
        <taxon>Afifellaceae</taxon>
        <taxon>Faunimonas</taxon>
    </lineage>
</organism>
<evidence type="ECO:0000256" key="1">
    <source>
        <dbReference type="SAM" id="Phobius"/>
    </source>
</evidence>
<keyword evidence="1" id="KW-0472">Membrane</keyword>
<evidence type="ECO:0000313" key="2">
    <source>
        <dbReference type="EMBL" id="SEQ71398.1"/>
    </source>
</evidence>
<dbReference type="STRING" id="1855383.SAMN05216548_10732"/>
<dbReference type="AlphaFoldDB" id="A0A1H9IA51"/>
<reference evidence="2 3" key="1">
    <citation type="submission" date="2016-10" db="EMBL/GenBank/DDBJ databases">
        <authorList>
            <person name="de Groot N.N."/>
        </authorList>
    </citation>
    <scope>NUCLEOTIDE SEQUENCE [LARGE SCALE GENOMIC DNA]</scope>
    <source>
        <strain evidence="2 3">A52C2</strain>
    </source>
</reference>
<proteinExistence type="predicted"/>
<sequence>MALVDLPAGAEPLRYPASSMPFSAARSPRLAELKETTALALREALSGIVIAALMITLVAWSGVLSPSLHSLF</sequence>
<evidence type="ECO:0000313" key="3">
    <source>
        <dbReference type="Proteomes" id="UP000199647"/>
    </source>
</evidence>
<keyword evidence="3" id="KW-1185">Reference proteome</keyword>
<protein>
    <submittedName>
        <fullName evidence="2">Uncharacterized protein</fullName>
    </submittedName>
</protein>
<accession>A0A1H9IA51</accession>